<protein>
    <submittedName>
        <fullName evidence="1">Uncharacterized protein</fullName>
    </submittedName>
</protein>
<evidence type="ECO:0000313" key="2">
    <source>
        <dbReference type="Proteomes" id="UP001107558"/>
    </source>
</evidence>
<keyword evidence="2" id="KW-1185">Reference proteome</keyword>
<gene>
    <name evidence="1" type="ORF">PVAND_010069</name>
</gene>
<comment type="caution">
    <text evidence="1">The sequence shown here is derived from an EMBL/GenBank/DDBJ whole genome shotgun (WGS) entry which is preliminary data.</text>
</comment>
<reference evidence="1" key="1">
    <citation type="submission" date="2021-03" db="EMBL/GenBank/DDBJ databases">
        <title>Chromosome level genome of the anhydrobiotic midge Polypedilum vanderplanki.</title>
        <authorList>
            <person name="Yoshida Y."/>
            <person name="Kikawada T."/>
            <person name="Gusev O."/>
        </authorList>
    </citation>
    <scope>NUCLEOTIDE SEQUENCE</scope>
    <source>
        <strain evidence="1">NIAS01</strain>
        <tissue evidence="1">Whole body or cell culture</tissue>
    </source>
</reference>
<sequence>MHCDDNELHLHYDMLNYIYKERKYSRACFDYTWQILKDKEISRFTQNKTARELKMEFFMRIIPHLDEYEELSDEKRAYFSHENFEIDMDDDDFLESIENNDAERGRDYDCWKSQKDYNTASPNQPNTLKLNLKQVFKKPTVADKQNIKIKIIDDDQSLTQIQNLCIREVNDHAEFQKALVTADDKANERNELSIEEVKMRLANENCMSSIDDECISYYIEHLKLTTVGKMLFDTDGNEEYIDENDENLNVNASETSMLSMQDVAPSIESSRSEILQTSAIVPDFNVSSRSSSMITRSRSEVLTPSQLINTSNISSSRRKRNIVLNPATNERMQKFGKKLRSRHN</sequence>
<proteinExistence type="predicted"/>
<evidence type="ECO:0000313" key="1">
    <source>
        <dbReference type="EMBL" id="KAG5680572.1"/>
    </source>
</evidence>
<dbReference type="EMBL" id="JADBJN010000001">
    <property type="protein sequence ID" value="KAG5680572.1"/>
    <property type="molecule type" value="Genomic_DNA"/>
</dbReference>
<name>A0A9J6CEQ6_POLVA</name>
<dbReference type="AlphaFoldDB" id="A0A9J6CEQ6"/>
<accession>A0A9J6CEQ6</accession>
<organism evidence="1 2">
    <name type="scientific">Polypedilum vanderplanki</name>
    <name type="common">Sleeping chironomid midge</name>
    <dbReference type="NCBI Taxonomy" id="319348"/>
    <lineage>
        <taxon>Eukaryota</taxon>
        <taxon>Metazoa</taxon>
        <taxon>Ecdysozoa</taxon>
        <taxon>Arthropoda</taxon>
        <taxon>Hexapoda</taxon>
        <taxon>Insecta</taxon>
        <taxon>Pterygota</taxon>
        <taxon>Neoptera</taxon>
        <taxon>Endopterygota</taxon>
        <taxon>Diptera</taxon>
        <taxon>Nematocera</taxon>
        <taxon>Chironomoidea</taxon>
        <taxon>Chironomidae</taxon>
        <taxon>Chironominae</taxon>
        <taxon>Polypedilum</taxon>
        <taxon>Polypedilum</taxon>
    </lineage>
</organism>
<dbReference type="Proteomes" id="UP001107558">
    <property type="component" value="Chromosome 1"/>
</dbReference>